<dbReference type="InterPro" id="IPR027353">
    <property type="entry name" value="NET_dom"/>
</dbReference>
<proteinExistence type="predicted"/>
<organism evidence="5 6">
    <name type="scientific">Anisodus tanguticus</name>
    <dbReference type="NCBI Taxonomy" id="243964"/>
    <lineage>
        <taxon>Eukaryota</taxon>
        <taxon>Viridiplantae</taxon>
        <taxon>Streptophyta</taxon>
        <taxon>Embryophyta</taxon>
        <taxon>Tracheophyta</taxon>
        <taxon>Spermatophyta</taxon>
        <taxon>Magnoliopsida</taxon>
        <taxon>eudicotyledons</taxon>
        <taxon>Gunneridae</taxon>
        <taxon>Pentapetalae</taxon>
        <taxon>asterids</taxon>
        <taxon>lamiids</taxon>
        <taxon>Solanales</taxon>
        <taxon>Solanaceae</taxon>
        <taxon>Solanoideae</taxon>
        <taxon>Hyoscyameae</taxon>
        <taxon>Anisodus</taxon>
    </lineage>
</organism>
<dbReference type="PANTHER" id="PTHR45926">
    <property type="entry name" value="OSJNBA0053K19.4 PROTEIN"/>
    <property type="match status" value="1"/>
</dbReference>
<dbReference type="Pfam" id="PF17035">
    <property type="entry name" value="BET"/>
    <property type="match status" value="1"/>
</dbReference>
<evidence type="ECO:0000256" key="1">
    <source>
        <dbReference type="ARBA" id="ARBA00023015"/>
    </source>
</evidence>
<gene>
    <name evidence="5" type="ORF">RND71_019743</name>
</gene>
<protein>
    <recommendedName>
        <fullName evidence="4">NET domain-containing protein</fullName>
    </recommendedName>
</protein>
<keyword evidence="6" id="KW-1185">Reference proteome</keyword>
<dbReference type="Proteomes" id="UP001291623">
    <property type="component" value="Unassembled WGS sequence"/>
</dbReference>
<evidence type="ECO:0000259" key="4">
    <source>
        <dbReference type="PROSITE" id="PS51525"/>
    </source>
</evidence>
<evidence type="ECO:0000256" key="2">
    <source>
        <dbReference type="ARBA" id="ARBA00023163"/>
    </source>
</evidence>
<evidence type="ECO:0000256" key="3">
    <source>
        <dbReference type="SAM" id="MobiDB-lite"/>
    </source>
</evidence>
<evidence type="ECO:0000313" key="5">
    <source>
        <dbReference type="EMBL" id="KAK4360791.1"/>
    </source>
</evidence>
<feature type="compositionally biased region" description="Basic and acidic residues" evidence="3">
    <location>
        <begin position="334"/>
        <end position="345"/>
    </location>
</feature>
<dbReference type="PROSITE" id="PS51525">
    <property type="entry name" value="NET"/>
    <property type="match status" value="1"/>
</dbReference>
<accession>A0AAE1VEL9</accession>
<dbReference type="Gene3D" id="1.20.1270.220">
    <property type="match status" value="1"/>
</dbReference>
<feature type="compositionally biased region" description="Polar residues" evidence="3">
    <location>
        <begin position="319"/>
        <end position="328"/>
    </location>
</feature>
<keyword evidence="1" id="KW-0805">Transcription regulation</keyword>
<dbReference type="EMBL" id="JAVYJV010000010">
    <property type="protein sequence ID" value="KAK4360791.1"/>
    <property type="molecule type" value="Genomic_DNA"/>
</dbReference>
<dbReference type="InterPro" id="IPR038336">
    <property type="entry name" value="NET_sf"/>
</dbReference>
<feature type="domain" description="NET" evidence="4">
    <location>
        <begin position="226"/>
        <end position="307"/>
    </location>
</feature>
<keyword evidence="2" id="KW-0804">Transcription</keyword>
<reference evidence="5" key="1">
    <citation type="submission" date="2023-12" db="EMBL/GenBank/DDBJ databases">
        <title>Genome assembly of Anisodus tanguticus.</title>
        <authorList>
            <person name="Wang Y.-J."/>
        </authorList>
    </citation>
    <scope>NUCLEOTIDE SEQUENCE</scope>
    <source>
        <strain evidence="5">KB-2021</strain>
        <tissue evidence="5">Leaf</tissue>
    </source>
</reference>
<feature type="region of interest" description="Disordered" evidence="3">
    <location>
        <begin position="137"/>
        <end position="163"/>
    </location>
</feature>
<dbReference type="AlphaFoldDB" id="A0AAE1VEL9"/>
<comment type="caution">
    <text evidence="5">The sequence shown here is derived from an EMBL/GenBank/DDBJ whole genome shotgun (WGS) entry which is preliminary data.</text>
</comment>
<sequence>MGRVASAKCNREGPDYFGLFASEVAELISQDEDFLPISDQIFEKSGKVNGSVEEKNSSMNSYVAREFRHTGGSASLFSDCFGSHVSDFGKERLKLLLRQSIVALSREVDEILDPVFSVCQLRSCLRYKESLLAVPGAVSDSDQGNRPRKKLRASPLSDSERGDLNVLPSGGDTLNDVKKLEGEQVPNDLQFLLQNDSAKVENVMNQHCDELLATLGYMEDKLEELLDIVMSNCRLMTLPEKHHLRQLIQDLPPRNLDRVVEIFCRGKQGEKHSCSEVHVDLENEDKATLWRLYFYIETVENAKRLREDQDDSSDMEASPNGTPPQVENTRPCRRREIPWTEGEHQ</sequence>
<name>A0AAE1VEL9_9SOLA</name>
<evidence type="ECO:0000313" key="6">
    <source>
        <dbReference type="Proteomes" id="UP001291623"/>
    </source>
</evidence>
<feature type="region of interest" description="Disordered" evidence="3">
    <location>
        <begin position="305"/>
        <end position="345"/>
    </location>
</feature>